<evidence type="ECO:0000313" key="8">
    <source>
        <dbReference type="Proteomes" id="UP000276309"/>
    </source>
</evidence>
<keyword evidence="2 5" id="KW-0812">Transmembrane</keyword>
<evidence type="ECO:0000256" key="1">
    <source>
        <dbReference type="ARBA" id="ARBA00004141"/>
    </source>
</evidence>
<dbReference type="RefSeq" id="WP_121848548.1">
    <property type="nucleotide sequence ID" value="NZ_CP032050.1"/>
</dbReference>
<dbReference type="InterPro" id="IPR009908">
    <property type="entry name" value="Methylamine_util_MauE"/>
</dbReference>
<keyword evidence="8" id="KW-1185">Reference proteome</keyword>
<proteinExistence type="predicted"/>
<gene>
    <name evidence="7" type="ORF">D1013_09240</name>
</gene>
<comment type="subcellular location">
    <subcellularLocation>
        <location evidence="1">Membrane</location>
        <topology evidence="1">Multi-pass membrane protein</topology>
    </subcellularLocation>
</comment>
<dbReference type="GO" id="GO:0030416">
    <property type="term" value="P:methylamine metabolic process"/>
    <property type="evidence" value="ECO:0007669"/>
    <property type="project" value="InterPro"/>
</dbReference>
<feature type="transmembrane region" description="Helical" evidence="5">
    <location>
        <begin position="77"/>
        <end position="96"/>
    </location>
</feature>
<accession>A0A3G2L5J1</accession>
<evidence type="ECO:0000256" key="5">
    <source>
        <dbReference type="SAM" id="Phobius"/>
    </source>
</evidence>
<feature type="domain" description="Methylamine utilisation protein MauE" evidence="6">
    <location>
        <begin position="9"/>
        <end position="134"/>
    </location>
</feature>
<keyword evidence="3 5" id="KW-1133">Transmembrane helix</keyword>
<protein>
    <recommendedName>
        <fullName evidence="6">Methylamine utilisation protein MauE domain-containing protein</fullName>
    </recommendedName>
</protein>
<evidence type="ECO:0000259" key="6">
    <source>
        <dbReference type="Pfam" id="PF07291"/>
    </source>
</evidence>
<keyword evidence="4 5" id="KW-0472">Membrane</keyword>
<dbReference type="EMBL" id="CP032050">
    <property type="protein sequence ID" value="AYN67532.1"/>
    <property type="molecule type" value="Genomic_DNA"/>
</dbReference>
<feature type="transmembrane region" description="Helical" evidence="5">
    <location>
        <begin position="119"/>
        <end position="139"/>
    </location>
</feature>
<evidence type="ECO:0000256" key="4">
    <source>
        <dbReference type="ARBA" id="ARBA00023136"/>
    </source>
</evidence>
<dbReference type="KEGG" id="emar:D1013_09240"/>
<feature type="transmembrane region" description="Helical" evidence="5">
    <location>
        <begin position="12"/>
        <end position="32"/>
    </location>
</feature>
<feature type="transmembrane region" description="Helical" evidence="5">
    <location>
        <begin position="52"/>
        <end position="70"/>
    </location>
</feature>
<evidence type="ECO:0000313" key="7">
    <source>
        <dbReference type="EMBL" id="AYN67532.1"/>
    </source>
</evidence>
<name>A0A3G2L5J1_9FLAO</name>
<dbReference type="OrthoDB" id="673785at2"/>
<reference evidence="7 8" key="1">
    <citation type="submission" date="2018-08" db="EMBL/GenBank/DDBJ databases">
        <title>The reduced genetic potential of extracellular carbohydrate catabolism in Euzebyella marina RN62, a Flavobacteriia bacterium isolated from the hadal water.</title>
        <authorList>
            <person name="Xue C."/>
        </authorList>
    </citation>
    <scope>NUCLEOTIDE SEQUENCE [LARGE SCALE GENOMIC DNA]</scope>
    <source>
        <strain evidence="7 8">RN62</strain>
    </source>
</reference>
<dbReference type="GO" id="GO:0016020">
    <property type="term" value="C:membrane"/>
    <property type="evidence" value="ECO:0007669"/>
    <property type="project" value="UniProtKB-SubCell"/>
</dbReference>
<dbReference type="AlphaFoldDB" id="A0A3G2L5J1"/>
<evidence type="ECO:0000256" key="3">
    <source>
        <dbReference type="ARBA" id="ARBA00022989"/>
    </source>
</evidence>
<dbReference type="Pfam" id="PF07291">
    <property type="entry name" value="MauE"/>
    <property type="match status" value="1"/>
</dbReference>
<sequence>MGTKQISRKVLLLIRAFFIFLFTYTAVSKFIYLMEFEAQLVRFPLLAPYNHFISITIPAIELTIACLWLFRATTYLAIYSSLVLLSIYTVYILYVLEFSNSIPCSCGGIISSLSWKGHLLMNMGFILQLILGLYLLKVLNKNRHNYRTT</sequence>
<evidence type="ECO:0000256" key="2">
    <source>
        <dbReference type="ARBA" id="ARBA00022692"/>
    </source>
</evidence>
<dbReference type="Proteomes" id="UP000276309">
    <property type="component" value="Chromosome"/>
</dbReference>
<organism evidence="7 8">
    <name type="scientific">Euzebyella marina</name>
    <dbReference type="NCBI Taxonomy" id="1761453"/>
    <lineage>
        <taxon>Bacteria</taxon>
        <taxon>Pseudomonadati</taxon>
        <taxon>Bacteroidota</taxon>
        <taxon>Flavobacteriia</taxon>
        <taxon>Flavobacteriales</taxon>
        <taxon>Flavobacteriaceae</taxon>
        <taxon>Euzebyella</taxon>
    </lineage>
</organism>